<dbReference type="Proteomes" id="UP001279410">
    <property type="component" value="Unassembled WGS sequence"/>
</dbReference>
<organism evidence="2 3">
    <name type="scientific">Lates japonicus</name>
    <name type="common">Japanese lates</name>
    <dbReference type="NCBI Taxonomy" id="270547"/>
    <lineage>
        <taxon>Eukaryota</taxon>
        <taxon>Metazoa</taxon>
        <taxon>Chordata</taxon>
        <taxon>Craniata</taxon>
        <taxon>Vertebrata</taxon>
        <taxon>Euteleostomi</taxon>
        <taxon>Actinopterygii</taxon>
        <taxon>Neopterygii</taxon>
        <taxon>Teleostei</taxon>
        <taxon>Neoteleostei</taxon>
        <taxon>Acanthomorphata</taxon>
        <taxon>Carangaria</taxon>
        <taxon>Carangaria incertae sedis</taxon>
        <taxon>Centropomidae</taxon>
        <taxon>Lates</taxon>
    </lineage>
</organism>
<protein>
    <submittedName>
        <fullName evidence="2">Unconventional myosin-XVB</fullName>
    </submittedName>
</protein>
<dbReference type="InterPro" id="IPR051567">
    <property type="entry name" value="Unconventional_Myosin_ATPase"/>
</dbReference>
<dbReference type="InterPro" id="IPR000857">
    <property type="entry name" value="MyTH4_dom"/>
</dbReference>
<sequence length="168" mass="19079">MALQLLSVDLQNAAVELELKRGNCAAVQEPLRFGADPIILQKLSHKVPTGVLILYNDPETNDLSVQCFMNVMQFMGDANEEDLVRLPELYFIGKEKELLRDEIYCQVIKQTTNNPNQIQQYPRLAAAQPDDWVLPLLWYPAAILHDYLSWAADSSSCCRWFLISPAVI</sequence>
<proteinExistence type="predicted"/>
<gene>
    <name evidence="2" type="ORF">AKAME5_001487200</name>
</gene>
<dbReference type="EMBL" id="BRZM01000059">
    <property type="protein sequence ID" value="GLD63231.1"/>
    <property type="molecule type" value="Genomic_DNA"/>
</dbReference>
<keyword evidence="3" id="KW-1185">Reference proteome</keyword>
<dbReference type="Gene3D" id="1.25.40.530">
    <property type="entry name" value="MyTH4 domain"/>
    <property type="match status" value="1"/>
</dbReference>
<evidence type="ECO:0000259" key="1">
    <source>
        <dbReference type="PROSITE" id="PS51016"/>
    </source>
</evidence>
<name>A0AAD3N192_LATJO</name>
<dbReference type="AlphaFoldDB" id="A0AAD3N192"/>
<dbReference type="PROSITE" id="PS51016">
    <property type="entry name" value="MYTH4"/>
    <property type="match status" value="1"/>
</dbReference>
<accession>A0AAD3N192</accession>
<dbReference type="InterPro" id="IPR038185">
    <property type="entry name" value="MyTH4_dom_sf"/>
</dbReference>
<dbReference type="PANTHER" id="PTHR22692:SF16">
    <property type="entry name" value="MYOSIN XVB"/>
    <property type="match status" value="1"/>
</dbReference>
<evidence type="ECO:0000313" key="3">
    <source>
        <dbReference type="Proteomes" id="UP001279410"/>
    </source>
</evidence>
<dbReference type="Pfam" id="PF00784">
    <property type="entry name" value="MyTH4"/>
    <property type="match status" value="1"/>
</dbReference>
<dbReference type="PANTHER" id="PTHR22692">
    <property type="entry name" value="MYOSIN VII, XV"/>
    <property type="match status" value="1"/>
</dbReference>
<feature type="domain" description="MyTH4" evidence="1">
    <location>
        <begin position="42"/>
        <end position="168"/>
    </location>
</feature>
<reference evidence="2" key="1">
    <citation type="submission" date="2022-08" db="EMBL/GenBank/DDBJ databases">
        <title>Genome sequencing of akame (Lates japonicus).</title>
        <authorList>
            <person name="Hashiguchi Y."/>
            <person name="Takahashi H."/>
        </authorList>
    </citation>
    <scope>NUCLEOTIDE SEQUENCE</scope>
    <source>
        <strain evidence="2">Kochi</strain>
    </source>
</reference>
<comment type="caution">
    <text evidence="2">The sequence shown here is derived from an EMBL/GenBank/DDBJ whole genome shotgun (WGS) entry which is preliminary data.</text>
</comment>
<evidence type="ECO:0000313" key="2">
    <source>
        <dbReference type="EMBL" id="GLD63231.1"/>
    </source>
</evidence>
<dbReference type="GO" id="GO:0005856">
    <property type="term" value="C:cytoskeleton"/>
    <property type="evidence" value="ECO:0007669"/>
    <property type="project" value="InterPro"/>
</dbReference>